<organism evidence="1 2">
    <name type="scientific">Cohnella suwonensis</name>
    <dbReference type="NCBI Taxonomy" id="696072"/>
    <lineage>
        <taxon>Bacteria</taxon>
        <taxon>Bacillati</taxon>
        <taxon>Bacillota</taxon>
        <taxon>Bacilli</taxon>
        <taxon>Bacillales</taxon>
        <taxon>Paenibacillaceae</taxon>
        <taxon>Cohnella</taxon>
    </lineage>
</organism>
<evidence type="ECO:0000313" key="2">
    <source>
        <dbReference type="Proteomes" id="UP001596105"/>
    </source>
</evidence>
<keyword evidence="2" id="KW-1185">Reference proteome</keyword>
<protein>
    <recommendedName>
        <fullName evidence="3">Methyl-accepting transducer domain-containing protein</fullName>
    </recommendedName>
</protein>
<reference evidence="2" key="1">
    <citation type="journal article" date="2019" name="Int. J. Syst. Evol. Microbiol.">
        <title>The Global Catalogue of Microorganisms (GCM) 10K type strain sequencing project: providing services to taxonomists for standard genome sequencing and annotation.</title>
        <authorList>
            <consortium name="The Broad Institute Genomics Platform"/>
            <consortium name="The Broad Institute Genome Sequencing Center for Infectious Disease"/>
            <person name="Wu L."/>
            <person name="Ma J."/>
        </authorList>
    </citation>
    <scope>NUCLEOTIDE SEQUENCE [LARGE SCALE GENOMIC DNA]</scope>
    <source>
        <strain evidence="2">CCUG 57113</strain>
    </source>
</reference>
<dbReference type="Proteomes" id="UP001596105">
    <property type="component" value="Unassembled WGS sequence"/>
</dbReference>
<dbReference type="Gene3D" id="1.10.287.950">
    <property type="entry name" value="Methyl-accepting chemotaxis protein"/>
    <property type="match status" value="1"/>
</dbReference>
<sequence length="112" mass="12067">MDSRSSLHRKSGAAVVREAGGVFEDISNGIKDMESELREIAAAGQEIEAQVEELSALVAQTEAISESIAERSQEVADISDTQMGSVRMVADAMVSLSGRIRELEQAVNKFKL</sequence>
<gene>
    <name evidence="1" type="ORF">ACFPPD_12495</name>
</gene>
<dbReference type="EMBL" id="JBHSMH010000038">
    <property type="protein sequence ID" value="MFC5469544.1"/>
    <property type="molecule type" value="Genomic_DNA"/>
</dbReference>
<accession>A0ABW0LUJ4</accession>
<name>A0ABW0LUJ4_9BACL</name>
<evidence type="ECO:0008006" key="3">
    <source>
        <dbReference type="Google" id="ProtNLM"/>
    </source>
</evidence>
<dbReference type="RefSeq" id="WP_209749869.1">
    <property type="nucleotide sequence ID" value="NZ_JBHSMH010000038.1"/>
</dbReference>
<evidence type="ECO:0000313" key="1">
    <source>
        <dbReference type="EMBL" id="MFC5469544.1"/>
    </source>
</evidence>
<dbReference type="SUPFAM" id="SSF58104">
    <property type="entry name" value="Methyl-accepting chemotaxis protein (MCP) signaling domain"/>
    <property type="match status" value="1"/>
</dbReference>
<comment type="caution">
    <text evidence="1">The sequence shown here is derived from an EMBL/GenBank/DDBJ whole genome shotgun (WGS) entry which is preliminary data.</text>
</comment>
<proteinExistence type="predicted"/>